<protein>
    <submittedName>
        <fullName evidence="2">Uncharacterized protein</fullName>
    </submittedName>
</protein>
<dbReference type="KEGG" id="plm:Plim_2791"/>
<organism evidence="2 3">
    <name type="scientific">Planctopirus limnophila (strain ATCC 43296 / DSM 3776 / IFAM 1008 / Mu 290)</name>
    <name type="common">Planctomyces limnophilus</name>
    <dbReference type="NCBI Taxonomy" id="521674"/>
    <lineage>
        <taxon>Bacteria</taxon>
        <taxon>Pseudomonadati</taxon>
        <taxon>Planctomycetota</taxon>
        <taxon>Planctomycetia</taxon>
        <taxon>Planctomycetales</taxon>
        <taxon>Planctomycetaceae</taxon>
        <taxon>Planctopirus</taxon>
    </lineage>
</organism>
<sequence>MNREFFAQILRGVTLAVCILSIMQLLLFDGALLANLIGGSRDDGFVFVALKVVIAKAILIIPSMVILSLLYLLAMILEVSHALRYVKTVIVVIAIAQLLILGMVLSSFLMSRAGTGTFVAVSVDSSGAV</sequence>
<feature type="transmembrane region" description="Helical" evidence="1">
    <location>
        <begin position="12"/>
        <end position="37"/>
    </location>
</feature>
<feature type="transmembrane region" description="Helical" evidence="1">
    <location>
        <begin position="89"/>
        <end position="110"/>
    </location>
</feature>
<evidence type="ECO:0000313" key="2">
    <source>
        <dbReference type="EMBL" id="ADG68614.1"/>
    </source>
</evidence>
<dbReference type="HOGENOM" id="CLU_1946797_0_0_0"/>
<accession>D5SRC1</accession>
<keyword evidence="1" id="KW-0472">Membrane</keyword>
<dbReference type="RefSeq" id="WP_013111045.1">
    <property type="nucleotide sequence ID" value="NC_014148.1"/>
</dbReference>
<feature type="transmembrane region" description="Helical" evidence="1">
    <location>
        <begin position="57"/>
        <end position="77"/>
    </location>
</feature>
<dbReference type="EMBL" id="CP001744">
    <property type="protein sequence ID" value="ADG68614.1"/>
    <property type="molecule type" value="Genomic_DNA"/>
</dbReference>
<evidence type="ECO:0000256" key="1">
    <source>
        <dbReference type="SAM" id="Phobius"/>
    </source>
</evidence>
<keyword evidence="3" id="KW-1185">Reference proteome</keyword>
<reference evidence="2 3" key="1">
    <citation type="journal article" date="2010" name="Stand. Genomic Sci.">
        <title>Complete genome sequence of Planctomyces limnophilus type strain (Mu 290).</title>
        <authorList>
            <person name="Labutti K."/>
            <person name="Sikorski J."/>
            <person name="Schneider S."/>
            <person name="Nolan M."/>
            <person name="Lucas S."/>
            <person name="Glavina Del Rio T."/>
            <person name="Tice H."/>
            <person name="Cheng J.F."/>
            <person name="Goodwin L."/>
            <person name="Pitluck S."/>
            <person name="Liolios K."/>
            <person name="Ivanova N."/>
            <person name="Mavromatis K."/>
            <person name="Mikhailova N."/>
            <person name="Pati A."/>
            <person name="Chen A."/>
            <person name="Palaniappan K."/>
            <person name="Land M."/>
            <person name="Hauser L."/>
            <person name="Chang Y.J."/>
            <person name="Jeffries C.D."/>
            <person name="Tindall B.J."/>
            <person name="Rohde M."/>
            <person name="Goker M."/>
            <person name="Woyke T."/>
            <person name="Bristow J."/>
            <person name="Eisen J.A."/>
            <person name="Markowitz V."/>
            <person name="Hugenholtz P."/>
            <person name="Kyrpides N.C."/>
            <person name="Klenk H.P."/>
            <person name="Lapidus A."/>
        </authorList>
    </citation>
    <scope>NUCLEOTIDE SEQUENCE [LARGE SCALE GENOMIC DNA]</scope>
    <source>
        <strain evidence="3">ATCC 43296 / DSM 3776 / IFAM 1008 / 290</strain>
    </source>
</reference>
<dbReference type="AlphaFoldDB" id="D5SRC1"/>
<gene>
    <name evidence="2" type="ordered locus">Plim_2791</name>
</gene>
<name>D5SRC1_PLAL2</name>
<keyword evidence="1" id="KW-0812">Transmembrane</keyword>
<proteinExistence type="predicted"/>
<dbReference type="Proteomes" id="UP000002220">
    <property type="component" value="Chromosome"/>
</dbReference>
<evidence type="ECO:0000313" key="3">
    <source>
        <dbReference type="Proteomes" id="UP000002220"/>
    </source>
</evidence>
<keyword evidence="1" id="KW-1133">Transmembrane helix</keyword>